<dbReference type="RefSeq" id="XP_013258445.1">
    <property type="nucleotide sequence ID" value="XM_013402991.1"/>
</dbReference>
<dbReference type="PANTHER" id="PTHR23520">
    <property type="entry name" value="TRANSPORTER, PUTATIVE (AFU_ORTHOLOGUE AFUA_3G04000)-RELATED"/>
    <property type="match status" value="1"/>
</dbReference>
<dbReference type="InterPro" id="IPR011701">
    <property type="entry name" value="MFS"/>
</dbReference>
<evidence type="ECO:0000256" key="2">
    <source>
        <dbReference type="SAM" id="MobiDB-lite"/>
    </source>
</evidence>
<feature type="transmembrane region" description="Helical" evidence="3">
    <location>
        <begin position="381"/>
        <end position="401"/>
    </location>
</feature>
<feature type="domain" description="Major facilitator superfamily (MFS) profile" evidence="4">
    <location>
        <begin position="25"/>
        <end position="481"/>
    </location>
</feature>
<dbReference type="Pfam" id="PF07690">
    <property type="entry name" value="MFS_1"/>
    <property type="match status" value="1"/>
</dbReference>
<feature type="transmembrane region" description="Helical" evidence="3">
    <location>
        <begin position="454"/>
        <end position="477"/>
    </location>
</feature>
<dbReference type="PANTHER" id="PTHR23520:SF5">
    <property type="entry name" value="TRANSPORTER, PUTATIVE (AFU_ORTHOLOGUE AFUA_3G04000)-RELATED"/>
    <property type="match status" value="1"/>
</dbReference>
<feature type="transmembrane region" description="Helical" evidence="3">
    <location>
        <begin position="51"/>
        <end position="69"/>
    </location>
</feature>
<dbReference type="PROSITE" id="PS50850">
    <property type="entry name" value="MFS"/>
    <property type="match status" value="1"/>
</dbReference>
<dbReference type="HOGENOM" id="CLU_025894_2_0_1"/>
<dbReference type="GeneID" id="25282349"/>
<dbReference type="GO" id="GO:0022857">
    <property type="term" value="F:transmembrane transporter activity"/>
    <property type="evidence" value="ECO:0007669"/>
    <property type="project" value="InterPro"/>
</dbReference>
<protein>
    <recommendedName>
        <fullName evidence="4">Major facilitator superfamily (MFS) profile domain-containing protein</fullName>
    </recommendedName>
</protein>
<dbReference type="GO" id="GO:0000329">
    <property type="term" value="C:fungal-type vacuole membrane"/>
    <property type="evidence" value="ECO:0007669"/>
    <property type="project" value="TreeGrafter"/>
</dbReference>
<feature type="transmembrane region" description="Helical" evidence="3">
    <location>
        <begin position="105"/>
        <end position="138"/>
    </location>
</feature>
<organism evidence="5 6">
    <name type="scientific">Exophiala aquamarina CBS 119918</name>
    <dbReference type="NCBI Taxonomy" id="1182545"/>
    <lineage>
        <taxon>Eukaryota</taxon>
        <taxon>Fungi</taxon>
        <taxon>Dikarya</taxon>
        <taxon>Ascomycota</taxon>
        <taxon>Pezizomycotina</taxon>
        <taxon>Eurotiomycetes</taxon>
        <taxon>Chaetothyriomycetidae</taxon>
        <taxon>Chaetothyriales</taxon>
        <taxon>Herpotrichiellaceae</taxon>
        <taxon>Exophiala</taxon>
    </lineage>
</organism>
<keyword evidence="6" id="KW-1185">Reference proteome</keyword>
<dbReference type="SUPFAM" id="SSF103473">
    <property type="entry name" value="MFS general substrate transporter"/>
    <property type="match status" value="1"/>
</dbReference>
<comment type="caution">
    <text evidence="5">The sequence shown here is derived from an EMBL/GenBank/DDBJ whole genome shotgun (WGS) entry which is preliminary data.</text>
</comment>
<evidence type="ECO:0000256" key="3">
    <source>
        <dbReference type="SAM" id="Phobius"/>
    </source>
</evidence>
<feature type="transmembrane region" description="Helical" evidence="3">
    <location>
        <begin position="75"/>
        <end position="93"/>
    </location>
</feature>
<gene>
    <name evidence="5" type="ORF">A1O9_07435</name>
</gene>
<keyword evidence="3" id="KW-1133">Transmembrane helix</keyword>
<keyword evidence="3" id="KW-0812">Transmembrane</keyword>
<name>A0A072PK25_9EURO</name>
<accession>A0A072PK25</accession>
<dbReference type="EMBL" id="AMGV01000006">
    <property type="protein sequence ID" value="KEF55855.1"/>
    <property type="molecule type" value="Genomic_DNA"/>
</dbReference>
<dbReference type="OrthoDB" id="10027823at2759"/>
<feature type="region of interest" description="Disordered" evidence="2">
    <location>
        <begin position="483"/>
        <end position="513"/>
    </location>
</feature>
<feature type="transmembrane region" description="Helical" evidence="3">
    <location>
        <begin position="206"/>
        <end position="227"/>
    </location>
</feature>
<dbReference type="Gene3D" id="1.20.1250.20">
    <property type="entry name" value="MFS general substrate transporter like domains"/>
    <property type="match status" value="1"/>
</dbReference>
<dbReference type="VEuPathDB" id="FungiDB:A1O9_07435"/>
<reference evidence="5 6" key="1">
    <citation type="submission" date="2013-03" db="EMBL/GenBank/DDBJ databases">
        <title>The Genome Sequence of Exophiala aquamarina CBS 119918.</title>
        <authorList>
            <consortium name="The Broad Institute Genomics Platform"/>
            <person name="Cuomo C."/>
            <person name="de Hoog S."/>
            <person name="Gorbushina A."/>
            <person name="Walker B."/>
            <person name="Young S.K."/>
            <person name="Zeng Q."/>
            <person name="Gargeya S."/>
            <person name="Fitzgerald M."/>
            <person name="Haas B."/>
            <person name="Abouelleil A."/>
            <person name="Allen A.W."/>
            <person name="Alvarado L."/>
            <person name="Arachchi H.M."/>
            <person name="Berlin A.M."/>
            <person name="Chapman S.B."/>
            <person name="Gainer-Dewar J."/>
            <person name="Goldberg J."/>
            <person name="Griggs A."/>
            <person name="Gujja S."/>
            <person name="Hansen M."/>
            <person name="Howarth C."/>
            <person name="Imamovic A."/>
            <person name="Ireland A."/>
            <person name="Larimer J."/>
            <person name="McCowan C."/>
            <person name="Murphy C."/>
            <person name="Pearson M."/>
            <person name="Poon T.W."/>
            <person name="Priest M."/>
            <person name="Roberts A."/>
            <person name="Saif S."/>
            <person name="Shea T."/>
            <person name="Sisk P."/>
            <person name="Sykes S."/>
            <person name="Wortman J."/>
            <person name="Nusbaum C."/>
            <person name="Birren B."/>
        </authorList>
    </citation>
    <scope>NUCLEOTIDE SEQUENCE [LARGE SCALE GENOMIC DNA]</scope>
    <source>
        <strain evidence="5 6">CBS 119918</strain>
    </source>
</reference>
<evidence type="ECO:0000259" key="4">
    <source>
        <dbReference type="PROSITE" id="PS50850"/>
    </source>
</evidence>
<proteinExistence type="predicted"/>
<feature type="transmembrane region" description="Helical" evidence="3">
    <location>
        <begin position="301"/>
        <end position="328"/>
    </location>
</feature>
<dbReference type="AlphaFoldDB" id="A0A072PK25"/>
<dbReference type="Proteomes" id="UP000027920">
    <property type="component" value="Unassembled WGS sequence"/>
</dbReference>
<dbReference type="InterPro" id="IPR036259">
    <property type="entry name" value="MFS_trans_sf"/>
</dbReference>
<evidence type="ECO:0000313" key="6">
    <source>
        <dbReference type="Proteomes" id="UP000027920"/>
    </source>
</evidence>
<comment type="subcellular location">
    <subcellularLocation>
        <location evidence="1">Membrane</location>
        <topology evidence="1">Multi-pass membrane protein</topology>
    </subcellularLocation>
</comment>
<evidence type="ECO:0000313" key="5">
    <source>
        <dbReference type="EMBL" id="KEF55855.1"/>
    </source>
</evidence>
<feature type="transmembrane region" description="Helical" evidence="3">
    <location>
        <begin position="340"/>
        <end position="361"/>
    </location>
</feature>
<dbReference type="InterPro" id="IPR020846">
    <property type="entry name" value="MFS_dom"/>
</dbReference>
<keyword evidence="3" id="KW-0472">Membrane</keyword>
<feature type="transmembrane region" description="Helical" evidence="3">
    <location>
        <begin position="169"/>
        <end position="194"/>
    </location>
</feature>
<dbReference type="STRING" id="1182545.A0A072PK25"/>
<feature type="compositionally biased region" description="Basic and acidic residues" evidence="2">
    <location>
        <begin position="485"/>
        <end position="499"/>
    </location>
</feature>
<evidence type="ECO:0000256" key="1">
    <source>
        <dbReference type="ARBA" id="ARBA00004141"/>
    </source>
</evidence>
<sequence length="513" mass="54152">MADSGEERERSAILSKVTRPIKAFSQEIGLVALFHAPADTQILILQRFVRLFAYGGSTLILASYLSALGNPNARIGLFMTLTLAGDVFLSFLLTLVADGLGRRAILVLGAALMSVSGVVFASSGNFWVLLAAAIVGVISPSGNEIGPFRAIEESTIAHLTASGDRSDIYAWYSLIGTAGTALGFVGCGWIITVLTHEKHFSSIGAYRVIFCIYAVVGLVKLSLALLLSKACEVDGTPKSTAAAAAASSAPTETAPLLGNGSVNANGTVEQDDNDSGNDNDIKKDKKRFRLLPNISEESQVVLLQLCILFAFDNFASGLAPLSWVTFFFKQKFGLTEGKLGSIFSITGIISAVSMLVASSIAKRIGNVKTMVFTHLPSAICLALIPVPSTLTGALVFLVGRACTQVMDTAPRSAFLAAIVLPHERTAVMGTINLVKTFSQSLGPLITGVLGTNNHFWVAFVAAGCLKATYDLGLLAVFAGSKSRGRGREHEQRGEVRNDEETTAPAPVRTTSSN</sequence>